<dbReference type="RefSeq" id="WP_069814958.1">
    <property type="nucleotide sequence ID" value="NZ_CBCPHY010000002.1"/>
</dbReference>
<dbReference type="PANTHER" id="PTHR34821">
    <property type="entry name" value="INNER MEMBRANE PROTEIN YDCZ"/>
    <property type="match status" value="1"/>
</dbReference>
<dbReference type="PANTHER" id="PTHR34821:SF2">
    <property type="entry name" value="INNER MEMBRANE PROTEIN YDCZ"/>
    <property type="match status" value="1"/>
</dbReference>
<protein>
    <submittedName>
        <fullName evidence="1">DMT family transporter</fullName>
    </submittedName>
</protein>
<dbReference type="AlphaFoldDB" id="A0A1E5TVX8"/>
<organism evidence="1 2">
    <name type="scientific">Staphylococcus equorum</name>
    <dbReference type="NCBI Taxonomy" id="246432"/>
    <lineage>
        <taxon>Bacteria</taxon>
        <taxon>Bacillati</taxon>
        <taxon>Bacillota</taxon>
        <taxon>Bacilli</taxon>
        <taxon>Bacillales</taxon>
        <taxon>Staphylococcaceae</taxon>
        <taxon>Staphylococcus</taxon>
    </lineage>
</organism>
<dbReference type="Proteomes" id="UP001152422">
    <property type="component" value="Unassembled WGS sequence"/>
</dbReference>
<gene>
    <name evidence="1" type="ORF">M4L89_07335</name>
</gene>
<sequence length="143" mass="15366">MNKFIFYILAIVAGIFLSIEGAMYAVLGDSIGELESSLYNFAIGTIILGIALLFLGKGKLSYAIKAPKWQLTGGILGVIYLTVLVFIIPMIGVGLAMGSVVVGQMIMSALIEHYGILGSEKRPLRIEKVVAIILMIVALTLIY</sequence>
<dbReference type="GO" id="GO:0005886">
    <property type="term" value="C:plasma membrane"/>
    <property type="evidence" value="ECO:0007669"/>
    <property type="project" value="TreeGrafter"/>
</dbReference>
<accession>A0A1E5TVX8</accession>
<evidence type="ECO:0000313" key="1">
    <source>
        <dbReference type="EMBL" id="MDG0846037.1"/>
    </source>
</evidence>
<comment type="caution">
    <text evidence="1">The sequence shown here is derived from an EMBL/GenBank/DDBJ whole genome shotgun (WGS) entry which is preliminary data.</text>
</comment>
<dbReference type="Pfam" id="PF04657">
    <property type="entry name" value="DMT_YdcZ"/>
    <property type="match status" value="1"/>
</dbReference>
<evidence type="ECO:0000313" key="2">
    <source>
        <dbReference type="Proteomes" id="UP001152422"/>
    </source>
</evidence>
<keyword evidence="2" id="KW-1185">Reference proteome</keyword>
<proteinExistence type="predicted"/>
<dbReference type="EMBL" id="JAMBQA010000003">
    <property type="protein sequence ID" value="MDG0846037.1"/>
    <property type="molecule type" value="Genomic_DNA"/>
</dbReference>
<dbReference type="InterPro" id="IPR006750">
    <property type="entry name" value="YdcZ"/>
</dbReference>
<reference evidence="1" key="1">
    <citation type="submission" date="2022-05" db="EMBL/GenBank/DDBJ databases">
        <title>Comparative genomics of Staphylococcus equorum isolates.</title>
        <authorList>
            <person name="Luelf R.H."/>
        </authorList>
    </citation>
    <scope>NUCLEOTIDE SEQUENCE</scope>
    <source>
        <strain evidence="1">TMW 2.2497</strain>
    </source>
</reference>
<name>A0A1E5TVX8_9STAP</name>